<evidence type="ECO:0000256" key="14">
    <source>
        <dbReference type="SAM" id="Coils"/>
    </source>
</evidence>
<keyword evidence="11" id="KW-0963">Cytoplasm</keyword>
<evidence type="ECO:0000256" key="2">
    <source>
        <dbReference type="ARBA" id="ARBA00005464"/>
    </source>
</evidence>
<dbReference type="EMBL" id="CP090958">
    <property type="protein sequence ID" value="WGW13986.1"/>
    <property type="molecule type" value="Genomic_DNA"/>
</dbReference>
<comment type="domain">
    <text evidence="11">Consists of 3 domains; the N-terminus binds the ribosome, the middle domain has PPIase activity, while the C-terminus has intrinsic chaperone activity on its own.</text>
</comment>
<dbReference type="PANTHER" id="PTHR30560">
    <property type="entry name" value="TRIGGER FACTOR CHAPERONE AND PEPTIDYL-PROLYL CIS/TRANS ISOMERASE"/>
    <property type="match status" value="1"/>
</dbReference>
<evidence type="ECO:0000256" key="11">
    <source>
        <dbReference type="HAMAP-Rule" id="MF_00303"/>
    </source>
</evidence>
<feature type="region of interest" description="Disordered" evidence="15">
    <location>
        <begin position="310"/>
        <end position="332"/>
    </location>
</feature>
<dbReference type="Gene3D" id="3.10.50.40">
    <property type="match status" value="1"/>
</dbReference>
<evidence type="ECO:0000256" key="3">
    <source>
        <dbReference type="ARBA" id="ARBA00013194"/>
    </source>
</evidence>
<dbReference type="InterPro" id="IPR027304">
    <property type="entry name" value="Trigger_fact/SurA_dom_sf"/>
</dbReference>
<evidence type="ECO:0000256" key="9">
    <source>
        <dbReference type="ARBA" id="ARBA00023306"/>
    </source>
</evidence>
<comment type="subcellular location">
    <subcellularLocation>
        <location evidence="11">Cytoplasm</location>
    </subcellularLocation>
    <text evidence="11">About half TF is bound to the ribosome near the polypeptide exit tunnel while the other half is free in the cytoplasm.</text>
</comment>
<dbReference type="Gene3D" id="3.30.70.1050">
    <property type="entry name" value="Trigger factor ribosome-binding domain"/>
    <property type="match status" value="1"/>
</dbReference>
<evidence type="ECO:0000256" key="6">
    <source>
        <dbReference type="ARBA" id="ARBA00023110"/>
    </source>
</evidence>
<dbReference type="SUPFAM" id="SSF54534">
    <property type="entry name" value="FKBP-like"/>
    <property type="match status" value="1"/>
</dbReference>
<dbReference type="RefSeq" id="WP_349640810.1">
    <property type="nucleotide sequence ID" value="NZ_CP090958.1"/>
</dbReference>
<dbReference type="SUPFAM" id="SSF109998">
    <property type="entry name" value="Triger factor/SurA peptide-binding domain-like"/>
    <property type="match status" value="1"/>
</dbReference>
<dbReference type="InterPro" id="IPR037041">
    <property type="entry name" value="Trigger_fac_C_sf"/>
</dbReference>
<dbReference type="PIRSF" id="PIRSF003095">
    <property type="entry name" value="Trigger_factor"/>
    <property type="match status" value="1"/>
</dbReference>
<evidence type="ECO:0000256" key="15">
    <source>
        <dbReference type="SAM" id="MobiDB-lite"/>
    </source>
</evidence>
<dbReference type="InterPro" id="IPR036611">
    <property type="entry name" value="Trigger_fac_ribosome-bd_sf"/>
</dbReference>
<dbReference type="Proteomes" id="UP001209083">
    <property type="component" value="Chromosome"/>
</dbReference>
<evidence type="ECO:0000256" key="1">
    <source>
        <dbReference type="ARBA" id="ARBA00000971"/>
    </source>
</evidence>
<organism evidence="17 18">
    <name type="scientific">Saxibacter everestensis</name>
    <dbReference type="NCBI Taxonomy" id="2909229"/>
    <lineage>
        <taxon>Bacteria</taxon>
        <taxon>Bacillati</taxon>
        <taxon>Actinomycetota</taxon>
        <taxon>Actinomycetes</taxon>
        <taxon>Micrococcales</taxon>
        <taxon>Brevibacteriaceae</taxon>
        <taxon>Saxibacter</taxon>
    </lineage>
</organism>
<evidence type="ECO:0000256" key="10">
    <source>
        <dbReference type="ARBA" id="ARBA00029986"/>
    </source>
</evidence>
<dbReference type="Pfam" id="PF00254">
    <property type="entry name" value="FKBP_C"/>
    <property type="match status" value="1"/>
</dbReference>
<evidence type="ECO:0000313" key="18">
    <source>
        <dbReference type="Proteomes" id="UP001209083"/>
    </source>
</evidence>
<dbReference type="InterPro" id="IPR001179">
    <property type="entry name" value="PPIase_FKBP_dom"/>
</dbReference>
<comment type="catalytic activity">
    <reaction evidence="1 11 12">
        <text>[protein]-peptidylproline (omega=180) = [protein]-peptidylproline (omega=0)</text>
        <dbReference type="Rhea" id="RHEA:16237"/>
        <dbReference type="Rhea" id="RHEA-COMP:10747"/>
        <dbReference type="Rhea" id="RHEA-COMP:10748"/>
        <dbReference type="ChEBI" id="CHEBI:83833"/>
        <dbReference type="ChEBI" id="CHEBI:83834"/>
        <dbReference type="EC" id="5.2.1.8"/>
    </reaction>
</comment>
<dbReference type="SUPFAM" id="SSF102735">
    <property type="entry name" value="Trigger factor ribosome-binding domain"/>
    <property type="match status" value="1"/>
</dbReference>
<evidence type="ECO:0000313" key="17">
    <source>
        <dbReference type="EMBL" id="WGW13986.1"/>
    </source>
</evidence>
<proteinExistence type="inferred from homology"/>
<evidence type="ECO:0000256" key="8">
    <source>
        <dbReference type="ARBA" id="ARBA00023235"/>
    </source>
</evidence>
<name>A0ABY8QYX2_9MICO</name>
<evidence type="ECO:0000256" key="7">
    <source>
        <dbReference type="ARBA" id="ARBA00023186"/>
    </source>
</evidence>
<reference evidence="17 18" key="1">
    <citation type="submission" date="2023-05" db="EMBL/GenBank/DDBJ databases">
        <title>Lithophilousrod everest ZFBP1038 complete genpme.</title>
        <authorList>
            <person name="Tian M."/>
        </authorList>
    </citation>
    <scope>NUCLEOTIDE SEQUENCE [LARGE SCALE GENOMIC DNA]</scope>
    <source>
        <strain evidence="17 18">ZFBP1038</strain>
    </source>
</reference>
<comment type="function">
    <text evidence="11">Involved in protein export. Acts as a chaperone by maintaining the newly synthesized protein in an open conformation. Functions as a peptidyl-prolyl cis-trans isomerase.</text>
</comment>
<protein>
    <recommendedName>
        <fullName evidence="4 11">Trigger factor</fullName>
        <shortName evidence="11">TF</shortName>
        <ecNumber evidence="3 11">5.2.1.8</ecNumber>
    </recommendedName>
    <alternativeName>
        <fullName evidence="10 11">PPIase</fullName>
    </alternativeName>
</protein>
<gene>
    <name evidence="11 17" type="primary">tig</name>
    <name evidence="17" type="ORF">LWF01_09715</name>
</gene>
<comment type="similarity">
    <text evidence="2 11 13">Belongs to the FKBP-type PPIase family. Tig subfamily.</text>
</comment>
<dbReference type="NCBIfam" id="TIGR00115">
    <property type="entry name" value="tig"/>
    <property type="match status" value="1"/>
</dbReference>
<dbReference type="InterPro" id="IPR008881">
    <property type="entry name" value="Trigger_fac_ribosome-bd_bac"/>
</dbReference>
<dbReference type="InterPro" id="IPR046357">
    <property type="entry name" value="PPIase_dom_sf"/>
</dbReference>
<keyword evidence="9 11" id="KW-0131">Cell cycle</keyword>
<dbReference type="Pfam" id="PF05698">
    <property type="entry name" value="Trigger_C"/>
    <property type="match status" value="1"/>
</dbReference>
<feature type="compositionally biased region" description="Acidic residues" evidence="15">
    <location>
        <begin position="430"/>
        <end position="449"/>
    </location>
</feature>
<dbReference type="GO" id="GO:0003755">
    <property type="term" value="F:peptidyl-prolyl cis-trans isomerase activity"/>
    <property type="evidence" value="ECO:0007669"/>
    <property type="project" value="UniProtKB-EC"/>
</dbReference>
<keyword evidence="5 11" id="KW-0132">Cell division</keyword>
<keyword evidence="14" id="KW-0175">Coiled coil</keyword>
<dbReference type="Gene3D" id="1.10.3120.10">
    <property type="entry name" value="Trigger factor, C-terminal domain"/>
    <property type="match status" value="1"/>
</dbReference>
<dbReference type="Pfam" id="PF05697">
    <property type="entry name" value="Trigger_N"/>
    <property type="match status" value="1"/>
</dbReference>
<dbReference type="PROSITE" id="PS50059">
    <property type="entry name" value="FKBP_PPIASE"/>
    <property type="match status" value="1"/>
</dbReference>
<dbReference type="PANTHER" id="PTHR30560:SF3">
    <property type="entry name" value="TRIGGER FACTOR-LIKE PROTEIN TIG, CHLOROPLASTIC"/>
    <property type="match status" value="1"/>
</dbReference>
<keyword evidence="6 11" id="KW-0697">Rotamase</keyword>
<accession>A0ABY8QYX2</accession>
<feature type="region of interest" description="Disordered" evidence="15">
    <location>
        <begin position="423"/>
        <end position="455"/>
    </location>
</feature>
<keyword evidence="8 11" id="KW-0413">Isomerase</keyword>
<keyword evidence="7 11" id="KW-0143">Chaperone</keyword>
<dbReference type="EC" id="5.2.1.8" evidence="3 11"/>
<evidence type="ECO:0000256" key="13">
    <source>
        <dbReference type="RuleBase" id="RU003914"/>
    </source>
</evidence>
<evidence type="ECO:0000256" key="5">
    <source>
        <dbReference type="ARBA" id="ARBA00022618"/>
    </source>
</evidence>
<sequence length="455" mass="49384">MKSAVETLNPTRVKLSVEVPFDELKPSIDKAYKSISEQIQVPGFRKGKVPTRIIDQRVGRPAVLQEAVNDGLDTFYRDAITENDLKPLGTPEVEVSEVPGLDGKDEGELKFTVEVDVRPEVTLPEYSSIRVEVDATEVTDEDVSKELDELRGRFGTLTPVERPAATDDFVSIDIAAEVDGEEVDTASGISYQVGAGTMLDGLDEALDGLSAGEETVFASKLAGGEHEGEEAQVRVTLQSVKVRELPEADDDFAQLASEFDTLEELKEDLRGQAAKAKTFEQGVAARDKVLEQLLEVTDIPVPESVVQAEVDRHLEGESRTDDEEHRSEVTAETEKSLRTQFVLDTIVEKEDVNVSQEELIEYLISAAQQYGMNPNEFAQAIDQGGQVPAMVAEVGRRKALAAVLEKATVVDTTGVPVDLSSFVRPAGAEATDDAPEAVDDEDGESDAVDPADVRL</sequence>
<feature type="domain" description="PPIase FKBP-type" evidence="16">
    <location>
        <begin position="167"/>
        <end position="214"/>
    </location>
</feature>
<evidence type="ECO:0000256" key="4">
    <source>
        <dbReference type="ARBA" id="ARBA00016902"/>
    </source>
</evidence>
<dbReference type="InterPro" id="IPR005215">
    <property type="entry name" value="Trig_fac"/>
</dbReference>
<feature type="coiled-coil region" evidence="14">
    <location>
        <begin position="252"/>
        <end position="282"/>
    </location>
</feature>
<evidence type="ECO:0000259" key="16">
    <source>
        <dbReference type="PROSITE" id="PS50059"/>
    </source>
</evidence>
<evidence type="ECO:0000256" key="12">
    <source>
        <dbReference type="PROSITE-ProRule" id="PRU00277"/>
    </source>
</evidence>
<keyword evidence="18" id="KW-1185">Reference proteome</keyword>
<dbReference type="HAMAP" id="MF_00303">
    <property type="entry name" value="Trigger_factor_Tig"/>
    <property type="match status" value="1"/>
</dbReference>
<dbReference type="InterPro" id="IPR008880">
    <property type="entry name" value="Trigger_fac_C"/>
</dbReference>